<comment type="caution">
    <text evidence="2">The sequence shown here is derived from an EMBL/GenBank/DDBJ whole genome shotgun (WGS) entry which is preliminary data.</text>
</comment>
<feature type="compositionally biased region" description="Basic and acidic residues" evidence="1">
    <location>
        <begin position="155"/>
        <end position="191"/>
    </location>
</feature>
<evidence type="ECO:0008006" key="4">
    <source>
        <dbReference type="Google" id="ProtNLM"/>
    </source>
</evidence>
<organism evidence="2 3">
    <name type="scientific">Extremus antarcticus</name>
    <dbReference type="NCBI Taxonomy" id="702011"/>
    <lineage>
        <taxon>Eukaryota</taxon>
        <taxon>Fungi</taxon>
        <taxon>Dikarya</taxon>
        <taxon>Ascomycota</taxon>
        <taxon>Pezizomycotina</taxon>
        <taxon>Dothideomycetes</taxon>
        <taxon>Dothideomycetidae</taxon>
        <taxon>Mycosphaerellales</taxon>
        <taxon>Extremaceae</taxon>
        <taxon>Extremus</taxon>
    </lineage>
</organism>
<feature type="region of interest" description="Disordered" evidence="1">
    <location>
        <begin position="1"/>
        <end position="65"/>
    </location>
</feature>
<protein>
    <recommendedName>
        <fullName evidence="4">WW domain-containing protein</fullName>
    </recommendedName>
</protein>
<evidence type="ECO:0000313" key="2">
    <source>
        <dbReference type="EMBL" id="KAK3046468.1"/>
    </source>
</evidence>
<evidence type="ECO:0000313" key="3">
    <source>
        <dbReference type="Proteomes" id="UP001271007"/>
    </source>
</evidence>
<feature type="compositionally biased region" description="Low complexity" evidence="1">
    <location>
        <begin position="19"/>
        <end position="41"/>
    </location>
</feature>
<gene>
    <name evidence="2" type="ORF">LTR09_012052</name>
</gene>
<feature type="compositionally biased region" description="Basic and acidic residues" evidence="1">
    <location>
        <begin position="108"/>
        <end position="130"/>
    </location>
</feature>
<dbReference type="Proteomes" id="UP001271007">
    <property type="component" value="Unassembled WGS sequence"/>
</dbReference>
<reference evidence="2" key="1">
    <citation type="submission" date="2023-04" db="EMBL/GenBank/DDBJ databases">
        <title>Black Yeasts Isolated from many extreme environments.</title>
        <authorList>
            <person name="Coleine C."/>
            <person name="Stajich J.E."/>
            <person name="Selbmann L."/>
        </authorList>
    </citation>
    <scope>NUCLEOTIDE SEQUENCE</scope>
    <source>
        <strain evidence="2">CCFEE 5312</strain>
    </source>
</reference>
<name>A0AAJ0DAN6_9PEZI</name>
<dbReference type="Gene3D" id="2.20.70.10">
    <property type="match status" value="1"/>
</dbReference>
<keyword evidence="3" id="KW-1185">Reference proteome</keyword>
<evidence type="ECO:0000256" key="1">
    <source>
        <dbReference type="SAM" id="MobiDB-lite"/>
    </source>
</evidence>
<dbReference type="AlphaFoldDB" id="A0AAJ0DAN6"/>
<proteinExistence type="predicted"/>
<feature type="region of interest" description="Disordered" evidence="1">
    <location>
        <begin position="103"/>
        <end position="191"/>
    </location>
</feature>
<dbReference type="EMBL" id="JAWDJX010000091">
    <property type="protein sequence ID" value="KAK3046468.1"/>
    <property type="molecule type" value="Genomic_DNA"/>
</dbReference>
<sequence length="307" mass="33843">MSGSRIPSEAPPSYEQVTGGSHPPAASSSTPASASAGQASRSRLEVPSIPASHRRSMEDELRPLPKGWVRQYDDREHHQFFVDTTKEPPRSSWVHPYDDDEFLATLPTDERERIEQESLNRGHPPSKEDVIAAYTDDEDDHDHHPSSSTAGHGELPPRDGKGKGKESFGRRFKDKLTGTTHDQREEDRRKRAEYEQKLYERHLRVRKAMVEASRTGQPQWVGKDGDGKDIYIEPPQYGGGGYGGGGYGYSPYNGRGGIYDTPNARYVRPANPYARPMGYGYGGGYGLPLAMGMGGGLMGGMMLGGMM</sequence>
<accession>A0AAJ0DAN6</accession>